<evidence type="ECO:0000259" key="2">
    <source>
        <dbReference type="Pfam" id="PF13592"/>
    </source>
</evidence>
<dbReference type="InterPro" id="IPR036397">
    <property type="entry name" value="RNaseH_sf"/>
</dbReference>
<evidence type="ECO:0000313" key="3">
    <source>
        <dbReference type="EMBL" id="ABU74845.1"/>
    </source>
</evidence>
<feature type="domain" description="Winged helix-turn helix" evidence="2">
    <location>
        <begin position="10"/>
        <end position="68"/>
    </location>
</feature>
<evidence type="ECO:0000259" key="1">
    <source>
        <dbReference type="Pfam" id="PF13358"/>
    </source>
</evidence>
<dbReference type="InterPro" id="IPR012337">
    <property type="entry name" value="RNaseH-like_sf"/>
</dbReference>
<dbReference type="KEGG" id="vha:VIBHAR_06971"/>
<evidence type="ECO:0000313" key="4">
    <source>
        <dbReference type="Proteomes" id="UP000008152"/>
    </source>
</evidence>
<name>A7N5Z7_VIBC1</name>
<dbReference type="GO" id="GO:0003676">
    <property type="term" value="F:nucleic acid binding"/>
    <property type="evidence" value="ECO:0007669"/>
    <property type="project" value="InterPro"/>
</dbReference>
<sequence>MQLIEHLTEKTYSHTHQIVAYVKETFGLDYTVSGMNKWLHHNGFSYKQPKGVPHKFDEAKQQAFIEAYEALKASCGEDESIVFIDAVHPTLSTKISHGWIRTVQDKVIETTGNRSRLNIIGALNLSDIGATIVHDYENINSETIVRFFCKLRESYPLTHKLHIILDGAGYHRSDLVKDAAFVLNIELHYLPPYSPNLNPIERLWKVMNEKSRNNVYFKRKRDFKEAIDQFFAVTLPESAGSLASRINDNFQILSMRPMNPRGGVVNV</sequence>
<dbReference type="EMBL" id="CP000790">
    <property type="protein sequence ID" value="ABU74845.1"/>
    <property type="molecule type" value="Genomic_DNA"/>
</dbReference>
<dbReference type="InterPro" id="IPR047655">
    <property type="entry name" value="Transpos_IS630-like"/>
</dbReference>
<accession>A7N5Z7</accession>
<dbReference type="Proteomes" id="UP000008152">
    <property type="component" value="Chromosome II"/>
</dbReference>
<organism evidence="3 4">
    <name type="scientific">Vibrio campbellii (strain ATCC BAA-1116)</name>
    <dbReference type="NCBI Taxonomy" id="2902295"/>
    <lineage>
        <taxon>Bacteria</taxon>
        <taxon>Pseudomonadati</taxon>
        <taxon>Pseudomonadota</taxon>
        <taxon>Gammaproteobacteria</taxon>
        <taxon>Vibrionales</taxon>
        <taxon>Vibrionaceae</taxon>
        <taxon>Vibrio</taxon>
    </lineage>
</organism>
<dbReference type="AlphaFoldDB" id="A7N5Z7"/>
<dbReference type="Pfam" id="PF13358">
    <property type="entry name" value="DDE_3"/>
    <property type="match status" value="1"/>
</dbReference>
<feature type="domain" description="Tc1-like transposase DDE" evidence="1">
    <location>
        <begin position="81"/>
        <end position="223"/>
    </location>
</feature>
<dbReference type="InterPro" id="IPR038717">
    <property type="entry name" value="Tc1-like_DDE_dom"/>
</dbReference>
<proteinExistence type="predicted"/>
<dbReference type="PANTHER" id="PTHR46564">
    <property type="entry name" value="TRANSPOSASE"/>
    <property type="match status" value="1"/>
</dbReference>
<gene>
    <name evidence="3" type="ordered locus">VIBHAR_06971</name>
</gene>
<dbReference type="InterPro" id="IPR025959">
    <property type="entry name" value="Winged_HTH_dom"/>
</dbReference>
<dbReference type="PATRIC" id="fig|338187.25.peg.3482"/>
<reference evidence="3 4" key="1">
    <citation type="submission" date="2007-08" db="EMBL/GenBank/DDBJ databases">
        <authorList>
            <consortium name="The Vibrio harveyi Genome Sequencing Project"/>
            <person name="Bassler B."/>
            <person name="Clifton S.W."/>
            <person name="Fulton L."/>
            <person name="Delehaunty K."/>
            <person name="Fronick C."/>
            <person name="Harrison M."/>
            <person name="Markivic C."/>
            <person name="Fulton R."/>
            <person name="Tin-Wollam A.-M."/>
            <person name="Shah N."/>
            <person name="Pepin K."/>
            <person name="Nash W."/>
            <person name="Thiruvilangam P."/>
            <person name="Bhonagiri V."/>
            <person name="Waters C."/>
            <person name="Tu K.C."/>
            <person name="Irgon J."/>
            <person name="Wilson R.K."/>
        </authorList>
    </citation>
    <scope>NUCLEOTIDE SEQUENCE [LARGE SCALE GENOMIC DNA]</scope>
    <source>
        <strain evidence="4">ATCC BAA-1116 / BB120</strain>
    </source>
</reference>
<dbReference type="PANTHER" id="PTHR46564:SF1">
    <property type="entry name" value="TRANSPOSASE"/>
    <property type="match status" value="1"/>
</dbReference>
<protein>
    <recommendedName>
        <fullName evidence="5">IS630 family transposase</fullName>
    </recommendedName>
</protein>
<dbReference type="Pfam" id="PF13592">
    <property type="entry name" value="HTH_33"/>
    <property type="match status" value="1"/>
</dbReference>
<dbReference type="NCBIfam" id="NF033545">
    <property type="entry name" value="transpos_IS630"/>
    <property type="match status" value="1"/>
</dbReference>
<dbReference type="Gene3D" id="3.30.420.10">
    <property type="entry name" value="Ribonuclease H-like superfamily/Ribonuclease H"/>
    <property type="match status" value="1"/>
</dbReference>
<evidence type="ECO:0008006" key="5">
    <source>
        <dbReference type="Google" id="ProtNLM"/>
    </source>
</evidence>
<dbReference type="SUPFAM" id="SSF53098">
    <property type="entry name" value="Ribonuclease H-like"/>
    <property type="match status" value="1"/>
</dbReference>